<accession>A0A0A7G276</accession>
<dbReference type="Proteomes" id="UP000030635">
    <property type="component" value="Chromosome"/>
</dbReference>
<sequence>MNEEVMIILKMVEDGKISADKAKELIDALENTSKNTETITPKRYEDKFLKVKVLSHDGDKVNIQLPIKVIKEVLKITGKLPISTSIEGMNGIDIDELMKTLVSCLDNEVMGEIVDVCSSEGDTVKIVID</sequence>
<keyword evidence="4" id="KW-1185">Reference proteome</keyword>
<evidence type="ECO:0000256" key="1">
    <source>
        <dbReference type="SAM" id="Coils"/>
    </source>
</evidence>
<dbReference type="AlphaFoldDB" id="A0A0A7G276"/>
<evidence type="ECO:0000259" key="2">
    <source>
        <dbReference type="Pfam" id="PF22746"/>
    </source>
</evidence>
<keyword evidence="1" id="KW-0175">Coiled coil</keyword>
<protein>
    <recommendedName>
        <fullName evidence="2">YvlB/LiaX N-terminal domain-containing protein</fullName>
    </recommendedName>
</protein>
<evidence type="ECO:0000313" key="3">
    <source>
        <dbReference type="EMBL" id="AIY85160.1"/>
    </source>
</evidence>
<dbReference type="Pfam" id="PF22746">
    <property type="entry name" value="SHOCT-like_DUF2089-C"/>
    <property type="match status" value="1"/>
</dbReference>
<dbReference type="HOGENOM" id="CLU_132548_2_1_9"/>
<evidence type="ECO:0000313" key="4">
    <source>
        <dbReference type="Proteomes" id="UP000030635"/>
    </source>
</evidence>
<organism evidence="3 4">
    <name type="scientific">Clostridium baratii str. Sullivan</name>
    <dbReference type="NCBI Taxonomy" id="1415775"/>
    <lineage>
        <taxon>Bacteria</taxon>
        <taxon>Bacillati</taxon>
        <taxon>Bacillota</taxon>
        <taxon>Clostridia</taxon>
        <taxon>Eubacteriales</taxon>
        <taxon>Clostridiaceae</taxon>
        <taxon>Clostridium</taxon>
    </lineage>
</organism>
<reference evidence="3 4" key="1">
    <citation type="journal article" date="2015" name="Infect. Genet. Evol.">
        <title>Genomic sequences of six botulinum neurotoxin-producing strains representing three clostridial species illustrate the mobility and diversity of botulinum neurotoxin genes.</title>
        <authorList>
            <person name="Smith T.J."/>
            <person name="Hill K.K."/>
            <person name="Xie G."/>
            <person name="Foley B.T."/>
            <person name="Williamson C.H."/>
            <person name="Foster J.T."/>
            <person name="Johnson S.L."/>
            <person name="Chertkov O."/>
            <person name="Teshima H."/>
            <person name="Gibbons H.S."/>
            <person name="Johnsky L.A."/>
            <person name="Karavis M.A."/>
            <person name="Smith L.A."/>
        </authorList>
    </citation>
    <scope>NUCLEOTIDE SEQUENCE [LARGE SCALE GENOMIC DNA]</scope>
    <source>
        <strain evidence="3 4">Sullivan</strain>
    </source>
</reference>
<proteinExistence type="predicted"/>
<gene>
    <name evidence="3" type="ORF">U729_2139</name>
</gene>
<dbReference type="eggNOG" id="ENOG50305PD">
    <property type="taxonomic scope" value="Bacteria"/>
</dbReference>
<dbReference type="OrthoDB" id="9808584at2"/>
<feature type="domain" description="YvlB/LiaX N-terminal" evidence="2">
    <location>
        <begin position="3"/>
        <end position="32"/>
    </location>
</feature>
<dbReference type="RefSeq" id="WP_039314702.1">
    <property type="nucleotide sequence ID" value="NZ_CP006905.1"/>
</dbReference>
<name>A0A0A7G276_9CLOT</name>
<dbReference type="InterPro" id="IPR053959">
    <property type="entry name" value="YvlB/LiaX_N"/>
</dbReference>
<dbReference type="KEGG" id="cbv:U729_2139"/>
<dbReference type="EMBL" id="CP006905">
    <property type="protein sequence ID" value="AIY85160.1"/>
    <property type="molecule type" value="Genomic_DNA"/>
</dbReference>
<feature type="coiled-coil region" evidence="1">
    <location>
        <begin position="12"/>
        <end position="39"/>
    </location>
</feature>